<dbReference type="InterPro" id="IPR019910">
    <property type="entry name" value="Lucif-like_OxRdtase_MSMEG_4879"/>
</dbReference>
<dbReference type="Gene3D" id="3.20.20.30">
    <property type="entry name" value="Luciferase-like domain"/>
    <property type="match status" value="1"/>
</dbReference>
<protein>
    <submittedName>
        <fullName evidence="3">F420-dependent oxidoreductase, MSMEG_4879 family</fullName>
    </submittedName>
</protein>
<evidence type="ECO:0000313" key="4">
    <source>
        <dbReference type="Proteomes" id="UP000199202"/>
    </source>
</evidence>
<keyword evidence="1" id="KW-0560">Oxidoreductase</keyword>
<dbReference type="Proteomes" id="UP000199202">
    <property type="component" value="Unassembled WGS sequence"/>
</dbReference>
<keyword evidence="4" id="KW-1185">Reference proteome</keyword>
<reference evidence="3 4" key="1">
    <citation type="submission" date="2016-10" db="EMBL/GenBank/DDBJ databases">
        <authorList>
            <person name="de Groot N.N."/>
        </authorList>
    </citation>
    <scope>NUCLEOTIDE SEQUENCE [LARGE SCALE GENOMIC DNA]</scope>
    <source>
        <strain evidence="3 4">CGMCC 4.6533</strain>
    </source>
</reference>
<dbReference type="EMBL" id="FNDJ01000013">
    <property type="protein sequence ID" value="SDK05491.1"/>
    <property type="molecule type" value="Genomic_DNA"/>
</dbReference>
<evidence type="ECO:0000313" key="3">
    <source>
        <dbReference type="EMBL" id="SDK05491.1"/>
    </source>
</evidence>
<dbReference type="InterPro" id="IPR050564">
    <property type="entry name" value="F420-G6PD/mer"/>
</dbReference>
<dbReference type="PANTHER" id="PTHR43244:SF1">
    <property type="entry name" value="5,10-METHYLENETETRAHYDROMETHANOPTERIN REDUCTASE"/>
    <property type="match status" value="1"/>
</dbReference>
<sequence>MRVGIYLNTLGTDLDTLLSRLRAATEAGLTSAFLTQLMSLDAITVAALGAREVPGIEVGTAVVPTYSRHPLALAVQAMTAQAISGNRFTLGVGTSHRQIIEGSYGLSFDRPARHTREYLSALVPLLRGEAVEYRGETLSVSGQVEVPGTTPPPVLLSALGPVMLRIAGELADGTVTTWTGAAAIARHIEPRITEAARAAGRPAPRIVASALVAVTDDPQRVRDQVAEQLGFAAGFASYRYLLELQGLSGLHETVIAGDESTVDKEIGRFAEVGVTDFLVSPAGDEADQARTLAFVRDRLATAPW</sequence>
<gene>
    <name evidence="3" type="ORF">SAMN05421869_113359</name>
</gene>
<feature type="domain" description="Luciferase-like" evidence="2">
    <location>
        <begin position="12"/>
        <end position="253"/>
    </location>
</feature>
<dbReference type="GO" id="GO:0016705">
    <property type="term" value="F:oxidoreductase activity, acting on paired donors, with incorporation or reduction of molecular oxygen"/>
    <property type="evidence" value="ECO:0007669"/>
    <property type="project" value="InterPro"/>
</dbReference>
<dbReference type="NCBIfam" id="TIGR03564">
    <property type="entry name" value="F420_MSMEG_4879"/>
    <property type="match status" value="1"/>
</dbReference>
<dbReference type="InterPro" id="IPR011251">
    <property type="entry name" value="Luciferase-like_dom"/>
</dbReference>
<dbReference type="SUPFAM" id="SSF51679">
    <property type="entry name" value="Bacterial luciferase-like"/>
    <property type="match status" value="1"/>
</dbReference>
<dbReference type="InterPro" id="IPR036661">
    <property type="entry name" value="Luciferase-like_sf"/>
</dbReference>
<dbReference type="CDD" id="cd01097">
    <property type="entry name" value="Tetrahydromethanopterin_reductase"/>
    <property type="match status" value="1"/>
</dbReference>
<proteinExistence type="predicted"/>
<dbReference type="STRING" id="633440.SAMN05421869_113359"/>
<dbReference type="Pfam" id="PF00296">
    <property type="entry name" value="Bac_luciferase"/>
    <property type="match status" value="1"/>
</dbReference>
<evidence type="ECO:0000259" key="2">
    <source>
        <dbReference type="Pfam" id="PF00296"/>
    </source>
</evidence>
<dbReference type="AlphaFoldDB" id="A0A1G8YRS1"/>
<name>A0A1G8YRS1_9ACTN</name>
<dbReference type="OrthoDB" id="7054907at2"/>
<evidence type="ECO:0000256" key="1">
    <source>
        <dbReference type="ARBA" id="ARBA00023002"/>
    </source>
</evidence>
<dbReference type="PANTHER" id="PTHR43244">
    <property type="match status" value="1"/>
</dbReference>
<accession>A0A1G8YRS1</accession>
<organism evidence="3 4">
    <name type="scientific">Nonomuraea jiangxiensis</name>
    <dbReference type="NCBI Taxonomy" id="633440"/>
    <lineage>
        <taxon>Bacteria</taxon>
        <taxon>Bacillati</taxon>
        <taxon>Actinomycetota</taxon>
        <taxon>Actinomycetes</taxon>
        <taxon>Streptosporangiales</taxon>
        <taxon>Streptosporangiaceae</taxon>
        <taxon>Nonomuraea</taxon>
    </lineage>
</organism>